<dbReference type="OrthoDB" id="5624224at2"/>
<comment type="caution">
    <text evidence="2">The sequence shown here is derived from an EMBL/GenBank/DDBJ whole genome shotgun (WGS) entry which is preliminary data.</text>
</comment>
<reference evidence="2 3" key="1">
    <citation type="submission" date="2015-12" db="EMBL/GenBank/DDBJ databases">
        <title>Draft Genome Sequence of Desulfitobacterium hafniense Strain DH, a Sulfate-reducing Bacterium Isolated from Paddy Soils.</title>
        <authorList>
            <person name="Bao P."/>
            <person name="Zhang X."/>
            <person name="Li G."/>
        </authorList>
    </citation>
    <scope>NUCLEOTIDE SEQUENCE [LARGE SCALE GENOMIC DNA]</scope>
    <source>
        <strain evidence="2 3">DH</strain>
    </source>
</reference>
<protein>
    <recommendedName>
        <fullName evidence="1">PIN domain-containing protein</fullName>
    </recommendedName>
</protein>
<organism evidence="2 3">
    <name type="scientific">Desulfitobacterium hafniense</name>
    <name type="common">Desulfitobacterium frappieri</name>
    <dbReference type="NCBI Taxonomy" id="49338"/>
    <lineage>
        <taxon>Bacteria</taxon>
        <taxon>Bacillati</taxon>
        <taxon>Bacillota</taxon>
        <taxon>Clostridia</taxon>
        <taxon>Eubacteriales</taxon>
        <taxon>Desulfitobacteriaceae</taxon>
        <taxon>Desulfitobacterium</taxon>
    </lineage>
</organism>
<dbReference type="Gene3D" id="3.40.50.1010">
    <property type="entry name" value="5'-nuclease"/>
    <property type="match status" value="1"/>
</dbReference>
<dbReference type="Pfam" id="PF01850">
    <property type="entry name" value="PIN"/>
    <property type="match status" value="1"/>
</dbReference>
<evidence type="ECO:0000259" key="1">
    <source>
        <dbReference type="Pfam" id="PF01850"/>
    </source>
</evidence>
<dbReference type="InterPro" id="IPR002716">
    <property type="entry name" value="PIN_dom"/>
</dbReference>
<proteinExistence type="predicted"/>
<name>A0A0W1JQM5_DESHA</name>
<sequence length="148" mass="17006">MKIYLDNCCLNRPFDDLSNDMVRMEAEAVLAIINRCESDGWDFFTSDVLFDEIDHNPNIVRKKKVLILYRSAKDHIELTGEILTRAKRLEMFNIKAYDALHLASAEAGGVDIFLTTDRKLINAAIRSDANVKVKNPLIWLTEVLYDEQ</sequence>
<dbReference type="SUPFAM" id="SSF88723">
    <property type="entry name" value="PIN domain-like"/>
    <property type="match status" value="1"/>
</dbReference>
<evidence type="ECO:0000313" key="3">
    <source>
        <dbReference type="Proteomes" id="UP000054623"/>
    </source>
</evidence>
<dbReference type="AlphaFoldDB" id="A0A0W1JQM5"/>
<accession>A0A0W1JQM5</accession>
<gene>
    <name evidence="2" type="ORF">AT727_02400</name>
</gene>
<dbReference type="Proteomes" id="UP000054623">
    <property type="component" value="Unassembled WGS sequence"/>
</dbReference>
<dbReference type="RefSeq" id="WP_018212306.1">
    <property type="nucleotide sequence ID" value="NZ_LOCK01000001.1"/>
</dbReference>
<dbReference type="InterPro" id="IPR029060">
    <property type="entry name" value="PIN-like_dom_sf"/>
</dbReference>
<evidence type="ECO:0000313" key="2">
    <source>
        <dbReference type="EMBL" id="KTE93826.1"/>
    </source>
</evidence>
<dbReference type="EMBL" id="LOCK01000001">
    <property type="protein sequence ID" value="KTE93826.1"/>
    <property type="molecule type" value="Genomic_DNA"/>
</dbReference>
<feature type="domain" description="PIN" evidence="1">
    <location>
        <begin position="43"/>
        <end position="124"/>
    </location>
</feature>